<dbReference type="GeneID" id="113430884"/>
<organism evidence="2 3">
    <name type="scientific">Notechis scutatus</name>
    <name type="common">mainland tiger snake</name>
    <dbReference type="NCBI Taxonomy" id="8663"/>
    <lineage>
        <taxon>Eukaryota</taxon>
        <taxon>Metazoa</taxon>
        <taxon>Chordata</taxon>
        <taxon>Craniata</taxon>
        <taxon>Vertebrata</taxon>
        <taxon>Euteleostomi</taxon>
        <taxon>Lepidosauria</taxon>
        <taxon>Squamata</taxon>
        <taxon>Bifurcata</taxon>
        <taxon>Unidentata</taxon>
        <taxon>Episquamata</taxon>
        <taxon>Toxicofera</taxon>
        <taxon>Serpentes</taxon>
        <taxon>Colubroidea</taxon>
        <taxon>Elapidae</taxon>
        <taxon>Hydrophiinae</taxon>
        <taxon>Notechis</taxon>
    </lineage>
</organism>
<dbReference type="PANTHER" id="PTHR14469">
    <property type="entry name" value="SARCOMA ANTIGEN NY-SAR-23"/>
    <property type="match status" value="1"/>
</dbReference>
<reference evidence="3" key="1">
    <citation type="submission" date="2025-08" db="UniProtKB">
        <authorList>
            <consortium name="RefSeq"/>
        </authorList>
    </citation>
    <scope>IDENTIFICATION</scope>
</reference>
<comment type="similarity">
    <text evidence="1">Belongs to the PC-esterase family.</text>
</comment>
<evidence type="ECO:0000256" key="1">
    <source>
        <dbReference type="ARBA" id="ARBA00037957"/>
    </source>
</evidence>
<gene>
    <name evidence="3" type="primary">LOC113430884</name>
</gene>
<name>A0A6J1W1L4_9SAUR</name>
<dbReference type="PANTHER" id="PTHR14469:SF0">
    <property type="entry name" value="FAMILY WITH SEQUENCE SIMILARITY 113"/>
    <property type="match status" value="1"/>
</dbReference>
<keyword evidence="2" id="KW-1185">Reference proteome</keyword>
<dbReference type="Proteomes" id="UP000504612">
    <property type="component" value="Unplaced"/>
</dbReference>
<feature type="non-terminal residue" evidence="3">
    <location>
        <position position="1"/>
    </location>
</feature>
<dbReference type="InterPro" id="IPR036514">
    <property type="entry name" value="SGNH_hydro_sf"/>
</dbReference>
<dbReference type="KEGG" id="nss:113430884"/>
<sequence length="292" mass="33924">ALVRTIRVFERCHLALQHEGDFSNDCLVELNESQSRNDYHLVRQYRTPHHLVRFYFITRAYSSYVESILNDFRAALEADLVPDVVILHSCLWDLNRYHDAFSTEPPVPKAIREYRQNVEKLFQALDEVLPSSTLIIWNTAMAITKDARGYVIEQPCKVSAQDMIEANFYSTNLARGFWFDVLDLHYYFRFLQDFHSPDGIHWNFRAHRYLTKLLLTHLAEAWQVQLQKQRPLMGKWGRGGRKCGGRGGGLGKQEPPLAMLGGWGLLGFPPPIPPHQLGCRARLLRMMENNWI</sequence>
<evidence type="ECO:0000313" key="2">
    <source>
        <dbReference type="Proteomes" id="UP000504612"/>
    </source>
</evidence>
<dbReference type="SUPFAM" id="SSF52266">
    <property type="entry name" value="SGNH hydrolase"/>
    <property type="match status" value="1"/>
</dbReference>
<dbReference type="RefSeq" id="XP_026549070.1">
    <property type="nucleotide sequence ID" value="XM_026693285.1"/>
</dbReference>
<evidence type="ECO:0000313" key="3">
    <source>
        <dbReference type="RefSeq" id="XP_026549070.1"/>
    </source>
</evidence>
<proteinExistence type="inferred from homology"/>
<dbReference type="AlphaFoldDB" id="A0A6J1W1L4"/>
<dbReference type="Gene3D" id="3.40.50.1110">
    <property type="entry name" value="SGNH hydrolase"/>
    <property type="match status" value="1"/>
</dbReference>
<accession>A0A6J1W1L4</accession>
<protein>
    <submittedName>
        <fullName evidence="3">PC-esterase domain-containing protein 1B-like</fullName>
    </submittedName>
</protein>